<dbReference type="RefSeq" id="WP_078789145.1">
    <property type="nucleotide sequence ID" value="NZ_FUWR01000002.1"/>
</dbReference>
<dbReference type="InterPro" id="IPR006137">
    <property type="entry name" value="NADH_UbQ_OxRdtase-like_20kDa"/>
</dbReference>
<evidence type="ECO:0000256" key="3">
    <source>
        <dbReference type="ARBA" id="ARBA00022485"/>
    </source>
</evidence>
<organism evidence="8 9">
    <name type="scientific">Trichlorobacter thiogenes</name>
    <dbReference type="NCBI Taxonomy" id="115783"/>
    <lineage>
        <taxon>Bacteria</taxon>
        <taxon>Pseudomonadati</taxon>
        <taxon>Thermodesulfobacteriota</taxon>
        <taxon>Desulfuromonadia</taxon>
        <taxon>Geobacterales</taxon>
        <taxon>Geobacteraceae</taxon>
        <taxon>Trichlorobacter</taxon>
    </lineage>
</organism>
<dbReference type="PANTHER" id="PTHR42989">
    <property type="entry name" value="HYDROGENASE-4 COMPONENT I"/>
    <property type="match status" value="1"/>
</dbReference>
<evidence type="ECO:0000256" key="4">
    <source>
        <dbReference type="ARBA" id="ARBA00022723"/>
    </source>
</evidence>
<evidence type="ECO:0000313" key="9">
    <source>
        <dbReference type="Proteomes" id="UP000190102"/>
    </source>
</evidence>
<dbReference type="Proteomes" id="UP000190102">
    <property type="component" value="Unassembled WGS sequence"/>
</dbReference>
<keyword evidence="5" id="KW-0408">Iron</keyword>
<dbReference type="OrthoDB" id="9786737at2"/>
<dbReference type="Pfam" id="PF01058">
    <property type="entry name" value="Oxidored_q6"/>
    <property type="match status" value="1"/>
</dbReference>
<reference evidence="9" key="1">
    <citation type="submission" date="2017-02" db="EMBL/GenBank/DDBJ databases">
        <authorList>
            <person name="Varghese N."/>
            <person name="Submissions S."/>
        </authorList>
    </citation>
    <scope>NUCLEOTIDE SEQUENCE [LARGE SCALE GENOMIC DNA]</scope>
    <source>
        <strain evidence="9">ATCC BAA-34</strain>
    </source>
</reference>
<dbReference type="STRING" id="115783.SAMN02745119_00862"/>
<dbReference type="Gene3D" id="3.40.50.12280">
    <property type="match status" value="1"/>
</dbReference>
<dbReference type="EMBL" id="FUWR01000002">
    <property type="protein sequence ID" value="SJZ51868.1"/>
    <property type="molecule type" value="Genomic_DNA"/>
</dbReference>
<dbReference type="GO" id="GO:0051539">
    <property type="term" value="F:4 iron, 4 sulfur cluster binding"/>
    <property type="evidence" value="ECO:0007669"/>
    <property type="project" value="UniProtKB-KW"/>
</dbReference>
<comment type="similarity">
    <text evidence="2">Belongs to the complex I 20 kDa subunit family.</text>
</comment>
<keyword evidence="9" id="KW-1185">Reference proteome</keyword>
<evidence type="ECO:0000256" key="1">
    <source>
        <dbReference type="ARBA" id="ARBA00001966"/>
    </source>
</evidence>
<dbReference type="GO" id="GO:0046872">
    <property type="term" value="F:metal ion binding"/>
    <property type="evidence" value="ECO:0007669"/>
    <property type="project" value="UniProtKB-KW"/>
</dbReference>
<evidence type="ECO:0000313" key="8">
    <source>
        <dbReference type="EMBL" id="SJZ51868.1"/>
    </source>
</evidence>
<dbReference type="SUPFAM" id="SSF54862">
    <property type="entry name" value="4Fe-4S ferredoxins"/>
    <property type="match status" value="1"/>
</dbReference>
<accession>A0A1T4LBF3</accession>
<dbReference type="AlphaFoldDB" id="A0A1T4LBF3"/>
<sequence>MLRALKERLSIQGYRTMAYPDGPVTLPERFRGYPTLQKDLLCHLDGADCAAACPFGALGCSETGLTLDMAKCLFCADCPASSCVGFSNDHRLAVSRREDLLLQSNTEHKLAQPLAPDLRKLFGRSLKFREVSAGGCNACEADSNVLTTIGWDLGRFGIQFVASPRHADGIWVTGPVSENMREALLKTWEAIPAPKIVVACGACAISGGPFSGSPQISLSLDTLLPVDLYIPGCPPHPATILDGLLRLQGRLA</sequence>
<feature type="domain" description="NADH:ubiquinone oxidoreductase-like 20kDa subunit" evidence="7">
    <location>
        <begin position="136"/>
        <end position="246"/>
    </location>
</feature>
<evidence type="ECO:0000256" key="5">
    <source>
        <dbReference type="ARBA" id="ARBA00023004"/>
    </source>
</evidence>
<proteinExistence type="inferred from homology"/>
<dbReference type="SUPFAM" id="SSF56770">
    <property type="entry name" value="HydA/Nqo6-like"/>
    <property type="match status" value="1"/>
</dbReference>
<evidence type="ECO:0000256" key="6">
    <source>
        <dbReference type="ARBA" id="ARBA00023014"/>
    </source>
</evidence>
<name>A0A1T4LBF3_9BACT</name>
<keyword evidence="6" id="KW-0411">Iron-sulfur</keyword>
<dbReference type="InterPro" id="IPR052375">
    <property type="entry name" value="Complex_I_20kDa-like"/>
</dbReference>
<gene>
    <name evidence="8" type="ORF">SAMN02745119_00862</name>
</gene>
<dbReference type="PANTHER" id="PTHR42989:SF1">
    <property type="entry name" value="FORMATE HYDROGENLYASE SUBUNIT 7-RELATED"/>
    <property type="match status" value="1"/>
</dbReference>
<protein>
    <submittedName>
        <fullName evidence="8">Ni,Fe-hydrogenase III small subunit</fullName>
    </submittedName>
</protein>
<keyword evidence="4" id="KW-0479">Metal-binding</keyword>
<evidence type="ECO:0000259" key="7">
    <source>
        <dbReference type="Pfam" id="PF01058"/>
    </source>
</evidence>
<comment type="cofactor">
    <cofactor evidence="1">
        <name>[4Fe-4S] cluster</name>
        <dbReference type="ChEBI" id="CHEBI:49883"/>
    </cofactor>
</comment>
<keyword evidence="3" id="KW-0004">4Fe-4S</keyword>
<evidence type="ECO:0000256" key="2">
    <source>
        <dbReference type="ARBA" id="ARBA00009173"/>
    </source>
</evidence>